<name>A0A397GKK2_9GLOM</name>
<feature type="compositionally biased region" description="Polar residues" evidence="1">
    <location>
        <begin position="87"/>
        <end position="100"/>
    </location>
</feature>
<feature type="compositionally biased region" description="Basic residues" evidence="1">
    <location>
        <begin position="103"/>
        <end position="112"/>
    </location>
</feature>
<dbReference type="AlphaFoldDB" id="A0A397GKK2"/>
<proteinExistence type="predicted"/>
<evidence type="ECO:0000313" key="2">
    <source>
        <dbReference type="EMBL" id="RHZ49593.1"/>
    </source>
</evidence>
<gene>
    <name evidence="2" type="ORF">Glove_519g38</name>
</gene>
<reference evidence="2 3" key="1">
    <citation type="submission" date="2018-08" db="EMBL/GenBank/DDBJ databases">
        <title>Genome and evolution of the arbuscular mycorrhizal fungus Diversispora epigaea (formerly Glomus versiforme) and its bacterial endosymbionts.</title>
        <authorList>
            <person name="Sun X."/>
            <person name="Fei Z."/>
            <person name="Harrison M."/>
        </authorList>
    </citation>
    <scope>NUCLEOTIDE SEQUENCE [LARGE SCALE GENOMIC DNA]</scope>
    <source>
        <strain evidence="2 3">IT104</strain>
    </source>
</reference>
<dbReference type="Proteomes" id="UP000266861">
    <property type="component" value="Unassembled WGS sequence"/>
</dbReference>
<accession>A0A397GKK2</accession>
<keyword evidence="3" id="KW-1185">Reference proteome</keyword>
<dbReference type="OrthoDB" id="2407909at2759"/>
<evidence type="ECO:0000313" key="3">
    <source>
        <dbReference type="Proteomes" id="UP000266861"/>
    </source>
</evidence>
<feature type="region of interest" description="Disordered" evidence="1">
    <location>
        <begin position="87"/>
        <end position="113"/>
    </location>
</feature>
<organism evidence="2 3">
    <name type="scientific">Diversispora epigaea</name>
    <dbReference type="NCBI Taxonomy" id="1348612"/>
    <lineage>
        <taxon>Eukaryota</taxon>
        <taxon>Fungi</taxon>
        <taxon>Fungi incertae sedis</taxon>
        <taxon>Mucoromycota</taxon>
        <taxon>Glomeromycotina</taxon>
        <taxon>Glomeromycetes</taxon>
        <taxon>Diversisporales</taxon>
        <taxon>Diversisporaceae</taxon>
        <taxon>Diversispora</taxon>
    </lineage>
</organism>
<evidence type="ECO:0000256" key="1">
    <source>
        <dbReference type="SAM" id="MobiDB-lite"/>
    </source>
</evidence>
<comment type="caution">
    <text evidence="2">The sequence shown here is derived from an EMBL/GenBank/DDBJ whole genome shotgun (WGS) entry which is preliminary data.</text>
</comment>
<dbReference type="EMBL" id="PQFF01000448">
    <property type="protein sequence ID" value="RHZ49593.1"/>
    <property type="molecule type" value="Genomic_DNA"/>
</dbReference>
<protein>
    <submittedName>
        <fullName evidence="2">Uncharacterized protein</fullName>
    </submittedName>
</protein>
<sequence length="156" mass="18180">MSIRTIILKSMVCDIEFFKDKILGVACYPNGLERIKAVYRQKVLGIECRNLKDRKTMGIIRTKLKDYDKKRSRNEVKKKITQLVAENSNEVPFTTKSTEPQPKRRKTTNTKHKTTDDEIAILSVLKIHKNNFPNEAITSVCKKLSKVWTIKKVRTW</sequence>